<dbReference type="Proteomes" id="UP000265848">
    <property type="component" value="Unassembled WGS sequence"/>
</dbReference>
<dbReference type="AlphaFoldDB" id="A0A399IZX8"/>
<gene>
    <name evidence="2" type="ORF">DL237_10680</name>
</gene>
<feature type="compositionally biased region" description="Polar residues" evidence="1">
    <location>
        <begin position="42"/>
        <end position="53"/>
    </location>
</feature>
<feature type="compositionally biased region" description="Basic residues" evidence="1">
    <location>
        <begin position="79"/>
        <end position="89"/>
    </location>
</feature>
<dbReference type="OrthoDB" id="7873635at2"/>
<evidence type="ECO:0000256" key="1">
    <source>
        <dbReference type="SAM" id="MobiDB-lite"/>
    </source>
</evidence>
<proteinExistence type="predicted"/>
<dbReference type="RefSeq" id="WP_119399058.1">
    <property type="nucleotide sequence ID" value="NZ_QWJJ01000008.1"/>
</dbReference>
<accession>A0A399IZX8</accession>
<sequence>MTDKTHESALIPPEVQRKKGRTINQMAQQIDPAGRHRRDVNANAQGPENTKQPGNLPEDTATHGPDAKGAAPLGERATTHKTGHKQGHKTVRDAGPGEMENPPRTWDITDEEGDESFPASDPPANY</sequence>
<protein>
    <submittedName>
        <fullName evidence="2">Uncharacterized protein</fullName>
    </submittedName>
</protein>
<comment type="caution">
    <text evidence="2">The sequence shown here is derived from an EMBL/GenBank/DDBJ whole genome shotgun (WGS) entry which is preliminary data.</text>
</comment>
<keyword evidence="3" id="KW-1185">Reference proteome</keyword>
<reference evidence="2 3" key="1">
    <citation type="submission" date="2018-08" db="EMBL/GenBank/DDBJ databases">
        <title>Pseudooceanicola sediminis CY03 in the family Rhodobacteracea.</title>
        <authorList>
            <person name="Zhang Y.-J."/>
        </authorList>
    </citation>
    <scope>NUCLEOTIDE SEQUENCE [LARGE SCALE GENOMIC DNA]</scope>
    <source>
        <strain evidence="2 3">CY03</strain>
    </source>
</reference>
<organism evidence="2 3">
    <name type="scientific">Pseudooceanicola sediminis</name>
    <dbReference type="NCBI Taxonomy" id="2211117"/>
    <lineage>
        <taxon>Bacteria</taxon>
        <taxon>Pseudomonadati</taxon>
        <taxon>Pseudomonadota</taxon>
        <taxon>Alphaproteobacteria</taxon>
        <taxon>Rhodobacterales</taxon>
        <taxon>Paracoccaceae</taxon>
        <taxon>Pseudooceanicola</taxon>
    </lineage>
</organism>
<evidence type="ECO:0000313" key="2">
    <source>
        <dbReference type="EMBL" id="RII38713.1"/>
    </source>
</evidence>
<feature type="region of interest" description="Disordered" evidence="1">
    <location>
        <begin position="1"/>
        <end position="126"/>
    </location>
</feature>
<dbReference type="EMBL" id="QWJJ01000008">
    <property type="protein sequence ID" value="RII38713.1"/>
    <property type="molecule type" value="Genomic_DNA"/>
</dbReference>
<name>A0A399IZX8_9RHOB</name>
<evidence type="ECO:0000313" key="3">
    <source>
        <dbReference type="Proteomes" id="UP000265848"/>
    </source>
</evidence>